<reference evidence="3" key="1">
    <citation type="submission" date="2014-09" db="EMBL/GenBank/DDBJ databases">
        <authorList>
            <person name="Hjerde E."/>
        </authorList>
    </citation>
    <scope>NUCLEOTIDE SEQUENCE [LARGE SCALE GENOMIC DNA]</scope>
    <source>
        <strain evidence="3">06/09/139</strain>
    </source>
</reference>
<evidence type="ECO:0000313" key="2">
    <source>
        <dbReference type="EMBL" id="CED56665.1"/>
    </source>
</evidence>
<protein>
    <submittedName>
        <fullName evidence="2">Putative exported protein</fullName>
    </submittedName>
</protein>
<dbReference type="EMBL" id="LN554847">
    <property type="protein sequence ID" value="CED56665.1"/>
    <property type="molecule type" value="Genomic_DNA"/>
</dbReference>
<name>A0A090I589_9GAMM</name>
<accession>A0A090I589</accession>
<proteinExistence type="predicted"/>
<keyword evidence="3" id="KW-1185">Reference proteome</keyword>
<feature type="chain" id="PRO_5001857439" evidence="1">
    <location>
        <begin position="20"/>
        <end position="288"/>
    </location>
</feature>
<dbReference type="AlphaFoldDB" id="A0A090I589"/>
<organism evidence="2 3">
    <name type="scientific">Aliivibrio wodanis</name>
    <dbReference type="NCBI Taxonomy" id="80852"/>
    <lineage>
        <taxon>Bacteria</taxon>
        <taxon>Pseudomonadati</taxon>
        <taxon>Pseudomonadota</taxon>
        <taxon>Gammaproteobacteria</taxon>
        <taxon>Vibrionales</taxon>
        <taxon>Vibrionaceae</taxon>
        <taxon>Aliivibrio</taxon>
    </lineage>
</organism>
<dbReference type="STRING" id="80852.AWOD_II_0006"/>
<dbReference type="KEGG" id="awd:AWOD_II_0006"/>
<evidence type="ECO:0000256" key="1">
    <source>
        <dbReference type="SAM" id="SignalP"/>
    </source>
</evidence>
<sequence>MNKIILSCLIALNTQQALADNWFQDTPLQATYSALMAKNTPLAWQELQLALNQNNLDERYWSQIKKQILLQSHCGKTLSETPSTAAQSHIRLTIQKKSNLLQQGYQFKISLDDTQEKVFISFSDNQGTVLFSGYSSSLDNSYSELEGGDMISAPTPGLYQLRINKKNYPVILSSHRSVNWINLENTHSLHQIQISPPQQQQDCPLTSPQWQWFDKNYTLLGSIEPMSYIEPISSHSTQQSTAVVDLPYAPSIGAKWISAVISRSEYQGQVRVNYSQRLTLPAVMKTNR</sequence>
<dbReference type="HOGENOM" id="CLU_089330_0_0_6"/>
<dbReference type="PATRIC" id="fig|80852.17.peg.2736"/>
<dbReference type="Proteomes" id="UP000032427">
    <property type="component" value="Chromosome 2"/>
</dbReference>
<evidence type="ECO:0000313" key="3">
    <source>
        <dbReference type="Proteomes" id="UP000032427"/>
    </source>
</evidence>
<gene>
    <name evidence="2" type="ORF">AWOD_II_0006</name>
</gene>
<dbReference type="Pfam" id="PF11060">
    <property type="entry name" value="DUF2861"/>
    <property type="match status" value="1"/>
</dbReference>
<dbReference type="OrthoDB" id="5914862at2"/>
<dbReference type="GeneID" id="28542254"/>
<feature type="signal peptide" evidence="1">
    <location>
        <begin position="1"/>
        <end position="19"/>
    </location>
</feature>
<dbReference type="InterPro" id="IPR021290">
    <property type="entry name" value="DUF2861"/>
</dbReference>
<keyword evidence="1" id="KW-0732">Signal</keyword>